<evidence type="ECO:0000313" key="1">
    <source>
        <dbReference type="EnsemblMetazoa" id="AFAF004587-PA"/>
    </source>
</evidence>
<accession>A0A182Q7I0</accession>
<dbReference type="AlphaFoldDB" id="A0A182Q7I0"/>
<evidence type="ECO:0000313" key="2">
    <source>
        <dbReference type="Proteomes" id="UP000075886"/>
    </source>
</evidence>
<sequence>MSRRVCVNLASFSPSCTSYRSRIVTASVCSAMSSEFIQAIDGPDHRMPLATKSALVSMDFSYRGQSTGVAVTDHESTKEQKRQQNRHGQHVVRQGDGLFHVQAEHEEDRVEQLIPIFGTGTKMDIPPYAFRYKNGRSPHAEQYADH</sequence>
<protein>
    <submittedName>
        <fullName evidence="1">Uncharacterized protein</fullName>
    </submittedName>
</protein>
<dbReference type="VEuPathDB" id="VectorBase:AFAF004587"/>
<reference evidence="1" key="2">
    <citation type="submission" date="2020-05" db="UniProtKB">
        <authorList>
            <consortium name="EnsemblMetazoa"/>
        </authorList>
    </citation>
    <scope>IDENTIFICATION</scope>
    <source>
        <strain evidence="1">FAR1</strain>
    </source>
</reference>
<name>A0A182Q7I0_9DIPT</name>
<keyword evidence="2" id="KW-1185">Reference proteome</keyword>
<dbReference type="EnsemblMetazoa" id="AFAF004587-RA">
    <property type="protein sequence ID" value="AFAF004587-PA"/>
    <property type="gene ID" value="AFAF004587"/>
</dbReference>
<organism evidence="1 2">
    <name type="scientific">Anopheles farauti</name>
    <dbReference type="NCBI Taxonomy" id="69004"/>
    <lineage>
        <taxon>Eukaryota</taxon>
        <taxon>Metazoa</taxon>
        <taxon>Ecdysozoa</taxon>
        <taxon>Arthropoda</taxon>
        <taxon>Hexapoda</taxon>
        <taxon>Insecta</taxon>
        <taxon>Pterygota</taxon>
        <taxon>Neoptera</taxon>
        <taxon>Endopterygota</taxon>
        <taxon>Diptera</taxon>
        <taxon>Nematocera</taxon>
        <taxon>Culicoidea</taxon>
        <taxon>Culicidae</taxon>
        <taxon>Anophelinae</taxon>
        <taxon>Anopheles</taxon>
    </lineage>
</organism>
<dbReference type="EMBL" id="AXCN02000633">
    <property type="status" value="NOT_ANNOTATED_CDS"/>
    <property type="molecule type" value="Genomic_DNA"/>
</dbReference>
<dbReference type="Proteomes" id="UP000075886">
    <property type="component" value="Unassembled WGS sequence"/>
</dbReference>
<reference evidence="2" key="1">
    <citation type="submission" date="2014-01" db="EMBL/GenBank/DDBJ databases">
        <title>The Genome Sequence of Anopheles farauti FAR1 (V2).</title>
        <authorList>
            <consortium name="The Broad Institute Genomics Platform"/>
            <person name="Neafsey D.E."/>
            <person name="Besansky N."/>
            <person name="Howell P."/>
            <person name="Walton C."/>
            <person name="Young S.K."/>
            <person name="Zeng Q."/>
            <person name="Gargeya S."/>
            <person name="Fitzgerald M."/>
            <person name="Haas B."/>
            <person name="Abouelleil A."/>
            <person name="Allen A.W."/>
            <person name="Alvarado L."/>
            <person name="Arachchi H.M."/>
            <person name="Berlin A.M."/>
            <person name="Chapman S.B."/>
            <person name="Gainer-Dewar J."/>
            <person name="Goldberg J."/>
            <person name="Griggs A."/>
            <person name="Gujja S."/>
            <person name="Hansen M."/>
            <person name="Howarth C."/>
            <person name="Imamovic A."/>
            <person name="Ireland A."/>
            <person name="Larimer J."/>
            <person name="McCowan C."/>
            <person name="Murphy C."/>
            <person name="Pearson M."/>
            <person name="Poon T.W."/>
            <person name="Priest M."/>
            <person name="Roberts A."/>
            <person name="Saif S."/>
            <person name="Shea T."/>
            <person name="Sisk P."/>
            <person name="Sykes S."/>
            <person name="Wortman J."/>
            <person name="Nusbaum C."/>
            <person name="Birren B."/>
        </authorList>
    </citation>
    <scope>NUCLEOTIDE SEQUENCE [LARGE SCALE GENOMIC DNA]</scope>
    <source>
        <strain evidence="2">FAR1</strain>
    </source>
</reference>
<proteinExistence type="predicted"/>